<accession>A0A1I0QW52</accession>
<dbReference type="PANTHER" id="PTHR43451:SF1">
    <property type="entry name" value="ACETYLTRANSFERASE"/>
    <property type="match status" value="1"/>
</dbReference>
<dbReference type="Pfam" id="PF13508">
    <property type="entry name" value="Acetyltransf_7"/>
    <property type="match status" value="1"/>
</dbReference>
<dbReference type="Proteomes" id="UP000199701">
    <property type="component" value="Unassembled WGS sequence"/>
</dbReference>
<dbReference type="STRING" id="99656.SAMN05421659_109202"/>
<dbReference type="CDD" id="cd04301">
    <property type="entry name" value="NAT_SF"/>
    <property type="match status" value="1"/>
</dbReference>
<evidence type="ECO:0000259" key="1">
    <source>
        <dbReference type="PROSITE" id="PS51186"/>
    </source>
</evidence>
<dbReference type="InterPro" id="IPR016181">
    <property type="entry name" value="Acyl_CoA_acyltransferase"/>
</dbReference>
<dbReference type="OrthoDB" id="9800797at2"/>
<dbReference type="InterPro" id="IPR052564">
    <property type="entry name" value="N-acetyltrans/Recomb-assoc"/>
</dbReference>
<name>A0A1I0QW52_9FIRM</name>
<dbReference type="InterPro" id="IPR000182">
    <property type="entry name" value="GNAT_dom"/>
</dbReference>
<keyword evidence="3" id="KW-1185">Reference proteome</keyword>
<reference evidence="2 3" key="1">
    <citation type="submission" date="2016-10" db="EMBL/GenBank/DDBJ databases">
        <authorList>
            <person name="de Groot N.N."/>
        </authorList>
    </citation>
    <scope>NUCLEOTIDE SEQUENCE [LARGE SCALE GENOMIC DNA]</scope>
    <source>
        <strain evidence="2 3">DSM 9179</strain>
    </source>
</reference>
<dbReference type="GO" id="GO:0016747">
    <property type="term" value="F:acyltransferase activity, transferring groups other than amino-acyl groups"/>
    <property type="evidence" value="ECO:0007669"/>
    <property type="project" value="InterPro"/>
</dbReference>
<dbReference type="GO" id="GO:0005840">
    <property type="term" value="C:ribosome"/>
    <property type="evidence" value="ECO:0007669"/>
    <property type="project" value="UniProtKB-KW"/>
</dbReference>
<gene>
    <name evidence="2" type="ORF">SAMN05421659_109202</name>
</gene>
<protein>
    <submittedName>
        <fullName evidence="2">Ribosomal protein S18 acetylase RimI</fullName>
    </submittedName>
</protein>
<dbReference type="AlphaFoldDB" id="A0A1I0QW52"/>
<evidence type="ECO:0000313" key="3">
    <source>
        <dbReference type="Proteomes" id="UP000199701"/>
    </source>
</evidence>
<proteinExistence type="predicted"/>
<organism evidence="2 3">
    <name type="scientific">[Clostridium] fimetarium</name>
    <dbReference type="NCBI Taxonomy" id="99656"/>
    <lineage>
        <taxon>Bacteria</taxon>
        <taxon>Bacillati</taxon>
        <taxon>Bacillota</taxon>
        <taxon>Clostridia</taxon>
        <taxon>Lachnospirales</taxon>
        <taxon>Lachnospiraceae</taxon>
    </lineage>
</organism>
<dbReference type="PROSITE" id="PS51186">
    <property type="entry name" value="GNAT"/>
    <property type="match status" value="1"/>
</dbReference>
<dbReference type="EMBL" id="FOJI01000009">
    <property type="protein sequence ID" value="SEW31940.1"/>
    <property type="molecule type" value="Genomic_DNA"/>
</dbReference>
<evidence type="ECO:0000313" key="2">
    <source>
        <dbReference type="EMBL" id="SEW31940.1"/>
    </source>
</evidence>
<keyword evidence="2" id="KW-0687">Ribonucleoprotein</keyword>
<keyword evidence="2" id="KW-0689">Ribosomal protein</keyword>
<sequence>MVIRRFVEEDADETAQVIAKTLRISNSPDYPAENIEANISSHSPDVLKERAKDANMYVVCDNENVVGCGSITGYWGSKTESILLTIFVLPEYQNKGVGRKIIETLESDEFFLRAKRVEIPASITACEFYKKMGYTYKNNIATPGEDGCIRLEKHR</sequence>
<dbReference type="PANTHER" id="PTHR43451">
    <property type="entry name" value="ACETYLTRANSFERASE (GNAT) FAMILY PROTEIN"/>
    <property type="match status" value="1"/>
</dbReference>
<dbReference type="RefSeq" id="WP_092454623.1">
    <property type="nucleotide sequence ID" value="NZ_FOJI01000009.1"/>
</dbReference>
<dbReference type="SUPFAM" id="SSF55729">
    <property type="entry name" value="Acyl-CoA N-acyltransferases (Nat)"/>
    <property type="match status" value="1"/>
</dbReference>
<feature type="domain" description="N-acetyltransferase" evidence="1">
    <location>
        <begin position="1"/>
        <end position="155"/>
    </location>
</feature>
<dbReference type="Gene3D" id="3.40.630.30">
    <property type="match status" value="1"/>
</dbReference>